<feature type="region of interest" description="Disordered" evidence="1">
    <location>
        <begin position="107"/>
        <end position="147"/>
    </location>
</feature>
<gene>
    <name evidence="2" type="ORF">L195_g030875</name>
</gene>
<evidence type="ECO:0000256" key="1">
    <source>
        <dbReference type="SAM" id="MobiDB-lite"/>
    </source>
</evidence>
<dbReference type="EMBL" id="ASHM01028295">
    <property type="protein sequence ID" value="PNX74946.1"/>
    <property type="molecule type" value="Genomic_DNA"/>
</dbReference>
<feature type="non-terminal residue" evidence="2">
    <location>
        <position position="147"/>
    </location>
</feature>
<organism evidence="2 3">
    <name type="scientific">Trifolium pratense</name>
    <name type="common">Red clover</name>
    <dbReference type="NCBI Taxonomy" id="57577"/>
    <lineage>
        <taxon>Eukaryota</taxon>
        <taxon>Viridiplantae</taxon>
        <taxon>Streptophyta</taxon>
        <taxon>Embryophyta</taxon>
        <taxon>Tracheophyta</taxon>
        <taxon>Spermatophyta</taxon>
        <taxon>Magnoliopsida</taxon>
        <taxon>eudicotyledons</taxon>
        <taxon>Gunneridae</taxon>
        <taxon>Pentapetalae</taxon>
        <taxon>rosids</taxon>
        <taxon>fabids</taxon>
        <taxon>Fabales</taxon>
        <taxon>Fabaceae</taxon>
        <taxon>Papilionoideae</taxon>
        <taxon>50 kb inversion clade</taxon>
        <taxon>NPAAA clade</taxon>
        <taxon>Hologalegina</taxon>
        <taxon>IRL clade</taxon>
        <taxon>Trifolieae</taxon>
        <taxon>Trifolium</taxon>
    </lineage>
</organism>
<feature type="non-terminal residue" evidence="2">
    <location>
        <position position="1"/>
    </location>
</feature>
<accession>A0A2K3L8T0</accession>
<reference evidence="2 3" key="1">
    <citation type="journal article" date="2014" name="Am. J. Bot.">
        <title>Genome assembly and annotation for red clover (Trifolium pratense; Fabaceae).</title>
        <authorList>
            <person name="Istvanek J."/>
            <person name="Jaros M."/>
            <person name="Krenek A."/>
            <person name="Repkova J."/>
        </authorList>
    </citation>
    <scope>NUCLEOTIDE SEQUENCE [LARGE SCALE GENOMIC DNA]</scope>
    <source>
        <strain evidence="3">cv. Tatra</strain>
        <tissue evidence="2">Young leaves</tissue>
    </source>
</reference>
<comment type="caution">
    <text evidence="2">The sequence shown here is derived from an EMBL/GenBank/DDBJ whole genome shotgun (WGS) entry which is preliminary data.</text>
</comment>
<dbReference type="ExpressionAtlas" id="A0A2K3L8T0">
    <property type="expression patterns" value="baseline"/>
</dbReference>
<dbReference type="STRING" id="57577.A0A2K3L8T0"/>
<dbReference type="Proteomes" id="UP000236291">
    <property type="component" value="Unassembled WGS sequence"/>
</dbReference>
<dbReference type="AlphaFoldDB" id="A0A2K3L8T0"/>
<protein>
    <submittedName>
        <fullName evidence="2">Chromatin structure-remodeling complex protein SYD</fullName>
    </submittedName>
</protein>
<sequence length="147" mass="15950">SANEMASPQNVELEAAKFLHKLIQDSKDEPAKLAAKLYAILQHMQSTGKEHSMPYQVISSLNSVLEANGFFHGNTFIWRWRVETMINQHGLDIEALQSSRLPLIGGPQIGTSSQAVGGAKDSRAGLAENEAPKMEPFASGRPPIAPT</sequence>
<name>A0A2K3L8T0_TRIPR</name>
<evidence type="ECO:0000313" key="3">
    <source>
        <dbReference type="Proteomes" id="UP000236291"/>
    </source>
</evidence>
<proteinExistence type="predicted"/>
<reference evidence="2 3" key="2">
    <citation type="journal article" date="2017" name="Front. Plant Sci.">
        <title>Gene Classification and Mining of Molecular Markers Useful in Red Clover (Trifolium pratense) Breeding.</title>
        <authorList>
            <person name="Istvanek J."/>
            <person name="Dluhosova J."/>
            <person name="Dluhos P."/>
            <person name="Patkova L."/>
            <person name="Nedelnik J."/>
            <person name="Repkova J."/>
        </authorList>
    </citation>
    <scope>NUCLEOTIDE SEQUENCE [LARGE SCALE GENOMIC DNA]</scope>
    <source>
        <strain evidence="3">cv. Tatra</strain>
        <tissue evidence="2">Young leaves</tissue>
    </source>
</reference>
<evidence type="ECO:0000313" key="2">
    <source>
        <dbReference type="EMBL" id="PNX74946.1"/>
    </source>
</evidence>